<keyword evidence="4" id="KW-0808">Transferase</keyword>
<dbReference type="InterPro" id="IPR005467">
    <property type="entry name" value="His_kinase_dom"/>
</dbReference>
<sequence>MDNQNIQDGLKNLIEQTYLIEQEYKNLHSSYENLQRIIKEVVESMPTALWVLNNDGSLFLQNSEALQNTDIFTKINLNLNVQEIELNGLIYLVKITQKDDKKIVSCIDITEQKRTERLASMGQVAAHLAHEIRNPIGSITLLAETLLKRTEERNIPIVNEIQKAIWRVERIIKATLLFTKGVQINPQEFDFLELKNECEDAIKYYAYSKEININLNFVSKIYKADKNLLSIVFQNLLFNAIDAIEESDNDSGEINLWYEQSEDEHKFYIYDSGVSITDKNIVFEPFKTSKLKGNGLGLSLCLQIIAAHNGSIEVLLNPKTFCINLPIIEESR</sequence>
<evidence type="ECO:0000256" key="2">
    <source>
        <dbReference type="ARBA" id="ARBA00012438"/>
    </source>
</evidence>
<evidence type="ECO:0000256" key="5">
    <source>
        <dbReference type="ARBA" id="ARBA00022741"/>
    </source>
</evidence>
<dbReference type="InterPro" id="IPR003594">
    <property type="entry name" value="HATPase_dom"/>
</dbReference>
<evidence type="ECO:0000256" key="3">
    <source>
        <dbReference type="ARBA" id="ARBA00022553"/>
    </source>
</evidence>
<evidence type="ECO:0000313" key="10">
    <source>
        <dbReference type="EMBL" id="MBR8463052.1"/>
    </source>
</evidence>
<organism evidence="10 11">
    <name type="scientific">Campylobacter anatolicus</name>
    <dbReference type="NCBI Taxonomy" id="2829105"/>
    <lineage>
        <taxon>Bacteria</taxon>
        <taxon>Pseudomonadati</taxon>
        <taxon>Campylobacterota</taxon>
        <taxon>Epsilonproteobacteria</taxon>
        <taxon>Campylobacterales</taxon>
        <taxon>Campylobacteraceae</taxon>
        <taxon>Campylobacter</taxon>
    </lineage>
</organism>
<reference evidence="10 11" key="1">
    <citation type="submission" date="2021-04" db="EMBL/GenBank/DDBJ databases">
        <title>Molecular and phenotypic characterization and identification of bacterial isolates recovered from the Anatolian ground squirrels (Spermophilus xanthoprymnus) and which have the potential to form a new species in the Campylobacter genus.</title>
        <authorList>
            <person name="Aydin F."/>
            <person name="Abay S."/>
            <person name="Kayman T."/>
            <person name="Karakaya E."/>
            <person name="Mustak H.K."/>
            <person name="Mustak I.B."/>
            <person name="Bilgin N."/>
            <person name="Duzler A."/>
            <person name="Sahin O."/>
            <person name="Guran O."/>
            <person name="Saticioglu I.B."/>
        </authorList>
    </citation>
    <scope>NUCLEOTIDE SEQUENCE [LARGE SCALE GENOMIC DNA]</scope>
    <source>
        <strain evidence="11">faydin-G24</strain>
    </source>
</reference>
<keyword evidence="8" id="KW-0902">Two-component regulatory system</keyword>
<keyword evidence="3" id="KW-0597">Phosphoprotein</keyword>
<dbReference type="PRINTS" id="PR00344">
    <property type="entry name" value="BCTRLSENSOR"/>
</dbReference>
<accession>A0ABS5HG33</accession>
<proteinExistence type="predicted"/>
<dbReference type="PANTHER" id="PTHR43065">
    <property type="entry name" value="SENSOR HISTIDINE KINASE"/>
    <property type="match status" value="1"/>
</dbReference>
<comment type="caution">
    <text evidence="10">The sequence shown here is derived from an EMBL/GenBank/DDBJ whole genome shotgun (WGS) entry which is preliminary data.</text>
</comment>
<dbReference type="Proteomes" id="UP000682951">
    <property type="component" value="Unassembled WGS sequence"/>
</dbReference>
<comment type="catalytic activity">
    <reaction evidence="1">
        <text>ATP + protein L-histidine = ADP + protein N-phospho-L-histidine.</text>
        <dbReference type="EC" id="2.7.13.3"/>
    </reaction>
</comment>
<dbReference type="InterPro" id="IPR004358">
    <property type="entry name" value="Sig_transdc_His_kin-like_C"/>
</dbReference>
<evidence type="ECO:0000256" key="4">
    <source>
        <dbReference type="ARBA" id="ARBA00022679"/>
    </source>
</evidence>
<dbReference type="SUPFAM" id="SSF55874">
    <property type="entry name" value="ATPase domain of HSP90 chaperone/DNA topoisomerase II/histidine kinase"/>
    <property type="match status" value="1"/>
</dbReference>
<evidence type="ECO:0000256" key="1">
    <source>
        <dbReference type="ARBA" id="ARBA00000085"/>
    </source>
</evidence>
<keyword evidence="7" id="KW-0067">ATP-binding</keyword>
<dbReference type="SUPFAM" id="SSF47384">
    <property type="entry name" value="Homodimeric domain of signal transducing histidine kinase"/>
    <property type="match status" value="1"/>
</dbReference>
<name>A0ABS5HG33_9BACT</name>
<evidence type="ECO:0000313" key="11">
    <source>
        <dbReference type="Proteomes" id="UP000682951"/>
    </source>
</evidence>
<dbReference type="RefSeq" id="WP_212141337.1">
    <property type="nucleotide sequence ID" value="NZ_JAGSSW010000001.1"/>
</dbReference>
<dbReference type="SMART" id="SM00388">
    <property type="entry name" value="HisKA"/>
    <property type="match status" value="1"/>
</dbReference>
<evidence type="ECO:0000256" key="8">
    <source>
        <dbReference type="ARBA" id="ARBA00023012"/>
    </source>
</evidence>
<keyword evidence="11" id="KW-1185">Reference proteome</keyword>
<dbReference type="CDD" id="cd00082">
    <property type="entry name" value="HisKA"/>
    <property type="match status" value="1"/>
</dbReference>
<evidence type="ECO:0000256" key="7">
    <source>
        <dbReference type="ARBA" id="ARBA00022840"/>
    </source>
</evidence>
<dbReference type="SMART" id="SM00387">
    <property type="entry name" value="HATPase_c"/>
    <property type="match status" value="1"/>
</dbReference>
<evidence type="ECO:0000259" key="9">
    <source>
        <dbReference type="PROSITE" id="PS50109"/>
    </source>
</evidence>
<dbReference type="InterPro" id="IPR036890">
    <property type="entry name" value="HATPase_C_sf"/>
</dbReference>
<dbReference type="InterPro" id="IPR036097">
    <property type="entry name" value="HisK_dim/P_sf"/>
</dbReference>
<dbReference type="InterPro" id="IPR003661">
    <property type="entry name" value="HisK_dim/P_dom"/>
</dbReference>
<dbReference type="Pfam" id="PF00512">
    <property type="entry name" value="HisKA"/>
    <property type="match status" value="1"/>
</dbReference>
<dbReference type="Gene3D" id="1.10.287.130">
    <property type="match status" value="1"/>
</dbReference>
<feature type="domain" description="Histidine kinase" evidence="9">
    <location>
        <begin position="127"/>
        <end position="329"/>
    </location>
</feature>
<dbReference type="Pfam" id="PF02518">
    <property type="entry name" value="HATPase_c"/>
    <property type="match status" value="1"/>
</dbReference>
<dbReference type="Gene3D" id="3.30.565.10">
    <property type="entry name" value="Histidine kinase-like ATPase, C-terminal domain"/>
    <property type="match status" value="1"/>
</dbReference>
<dbReference type="EMBL" id="JAGSSW010000001">
    <property type="protein sequence ID" value="MBR8463052.1"/>
    <property type="molecule type" value="Genomic_DNA"/>
</dbReference>
<evidence type="ECO:0000256" key="6">
    <source>
        <dbReference type="ARBA" id="ARBA00022777"/>
    </source>
</evidence>
<protein>
    <recommendedName>
        <fullName evidence="2">histidine kinase</fullName>
        <ecNumber evidence="2">2.7.13.3</ecNumber>
    </recommendedName>
</protein>
<dbReference type="EC" id="2.7.13.3" evidence="2"/>
<gene>
    <name evidence="10" type="ORF">KDD93_00490</name>
</gene>
<keyword evidence="5" id="KW-0547">Nucleotide-binding</keyword>
<keyword evidence="6" id="KW-0418">Kinase</keyword>
<dbReference type="PROSITE" id="PS50109">
    <property type="entry name" value="HIS_KIN"/>
    <property type="match status" value="1"/>
</dbReference>
<dbReference type="PANTHER" id="PTHR43065:SF10">
    <property type="entry name" value="PEROXIDE STRESS-ACTIVATED HISTIDINE KINASE MAK3"/>
    <property type="match status" value="1"/>
</dbReference>